<dbReference type="EMBL" id="FPAA01000012">
    <property type="protein sequence ID" value="SFS94454.1"/>
    <property type="molecule type" value="Genomic_DNA"/>
</dbReference>
<dbReference type="RefSeq" id="WP_176392101.1">
    <property type="nucleotide sequence ID" value="NZ_FPAA01000012.1"/>
</dbReference>
<dbReference type="NCBIfam" id="TIGR01444">
    <property type="entry name" value="fkbM_fam"/>
    <property type="match status" value="1"/>
</dbReference>
<keyword evidence="2" id="KW-0808">Transferase</keyword>
<evidence type="ECO:0000259" key="1">
    <source>
        <dbReference type="Pfam" id="PF05050"/>
    </source>
</evidence>
<dbReference type="SUPFAM" id="SSF53335">
    <property type="entry name" value="S-adenosyl-L-methionine-dependent methyltransferases"/>
    <property type="match status" value="1"/>
</dbReference>
<proteinExistence type="predicted"/>
<accession>A0A1I6TZ77</accession>
<feature type="domain" description="Methyltransferase FkbM" evidence="1">
    <location>
        <begin position="60"/>
        <end position="196"/>
    </location>
</feature>
<gene>
    <name evidence="2" type="ORF">SAMN05444972_11237</name>
</gene>
<protein>
    <submittedName>
        <fullName evidence="2">Methyltransferase, FkbM family</fullName>
    </submittedName>
</protein>
<keyword evidence="3" id="KW-1185">Reference proteome</keyword>
<dbReference type="Pfam" id="PF05050">
    <property type="entry name" value="Methyltransf_21"/>
    <property type="match status" value="1"/>
</dbReference>
<dbReference type="AlphaFoldDB" id="A0A1I6TZ77"/>
<dbReference type="PANTHER" id="PTHR34203">
    <property type="entry name" value="METHYLTRANSFERASE, FKBM FAMILY PROTEIN"/>
    <property type="match status" value="1"/>
</dbReference>
<reference evidence="3" key="1">
    <citation type="submission" date="2016-10" db="EMBL/GenBank/DDBJ databases">
        <authorList>
            <person name="Varghese N."/>
            <person name="Submissions S."/>
        </authorList>
    </citation>
    <scope>NUCLEOTIDE SEQUENCE [LARGE SCALE GENOMIC DNA]</scope>
    <source>
        <strain evidence="3">DSM 45789</strain>
    </source>
</reference>
<dbReference type="InterPro" id="IPR052514">
    <property type="entry name" value="SAM-dependent_MTase"/>
</dbReference>
<dbReference type="Proteomes" id="UP000198660">
    <property type="component" value="Unassembled WGS sequence"/>
</dbReference>
<dbReference type="InterPro" id="IPR029063">
    <property type="entry name" value="SAM-dependent_MTases_sf"/>
</dbReference>
<sequence>MYGTYIGGNRLLIQTKHAGTLIAPADEQSIIPQLMVEGQIDPSLTSFLVNHLTRGQIVVDIGATIGYFSLLMASLVGGKGKCLSYEADPYCYRYLTDNIFINHYQDRVTSHSLAPFSDDAPITLHTHNQWINEHAFKNPSHRYPPHFADTVEANEEIHGVSLDEHLYHLPYIDLIKIDVKGDELQTLMGLTQLVKDKIGTLLFSFNREDLHNDLPHFKEILLLYQNYYGKSLFKIDPLGEPIPVDIQHVIEHSPNCTMIVAS</sequence>
<keyword evidence="2" id="KW-0489">Methyltransferase</keyword>
<dbReference type="GO" id="GO:0008168">
    <property type="term" value="F:methyltransferase activity"/>
    <property type="evidence" value="ECO:0007669"/>
    <property type="project" value="UniProtKB-KW"/>
</dbReference>
<dbReference type="PANTHER" id="PTHR34203:SF15">
    <property type="entry name" value="SLL1173 PROTEIN"/>
    <property type="match status" value="1"/>
</dbReference>
<evidence type="ECO:0000313" key="2">
    <source>
        <dbReference type="EMBL" id="SFS94454.1"/>
    </source>
</evidence>
<evidence type="ECO:0000313" key="3">
    <source>
        <dbReference type="Proteomes" id="UP000198660"/>
    </source>
</evidence>
<dbReference type="GO" id="GO:0032259">
    <property type="term" value="P:methylation"/>
    <property type="evidence" value="ECO:0007669"/>
    <property type="project" value="UniProtKB-KW"/>
</dbReference>
<dbReference type="Gene3D" id="3.40.50.150">
    <property type="entry name" value="Vaccinia Virus protein VP39"/>
    <property type="match status" value="1"/>
</dbReference>
<dbReference type="InterPro" id="IPR006342">
    <property type="entry name" value="FkbM_mtfrase"/>
</dbReference>
<name>A0A1I6TZ77_9BACL</name>
<organism evidence="2 3">
    <name type="scientific">Marininema halotolerans</name>
    <dbReference type="NCBI Taxonomy" id="1155944"/>
    <lineage>
        <taxon>Bacteria</taxon>
        <taxon>Bacillati</taxon>
        <taxon>Bacillota</taxon>
        <taxon>Bacilli</taxon>
        <taxon>Bacillales</taxon>
        <taxon>Thermoactinomycetaceae</taxon>
        <taxon>Marininema</taxon>
    </lineage>
</organism>